<dbReference type="Proteomes" id="UP000642920">
    <property type="component" value="Unassembled WGS sequence"/>
</dbReference>
<name>A0A937DJN9_9BACT</name>
<dbReference type="AlphaFoldDB" id="A0A937DJN9"/>
<comment type="caution">
    <text evidence="1">The sequence shown here is derived from an EMBL/GenBank/DDBJ whole genome shotgun (WGS) entry which is preliminary data.</text>
</comment>
<proteinExistence type="predicted"/>
<organism evidence="1 2">
    <name type="scientific">Marivirga atlantica</name>
    <dbReference type="NCBI Taxonomy" id="1548457"/>
    <lineage>
        <taxon>Bacteria</taxon>
        <taxon>Pseudomonadati</taxon>
        <taxon>Bacteroidota</taxon>
        <taxon>Cytophagia</taxon>
        <taxon>Cytophagales</taxon>
        <taxon>Marivirgaceae</taxon>
        <taxon>Marivirga</taxon>
    </lineage>
</organism>
<dbReference type="RefSeq" id="WP_201919965.1">
    <property type="nucleotide sequence ID" value="NZ_JAERQG010000002.1"/>
</dbReference>
<accession>A0A937DJN9</accession>
<evidence type="ECO:0000313" key="2">
    <source>
        <dbReference type="Proteomes" id="UP000642920"/>
    </source>
</evidence>
<protein>
    <submittedName>
        <fullName evidence="1">Uncharacterized protein</fullName>
    </submittedName>
</protein>
<keyword evidence="2" id="KW-1185">Reference proteome</keyword>
<evidence type="ECO:0000313" key="1">
    <source>
        <dbReference type="EMBL" id="MBL0765396.1"/>
    </source>
</evidence>
<gene>
    <name evidence="1" type="ORF">JKP34_09055</name>
</gene>
<sequence>MELLSQLRGKRSKGLLISVDFPAINEAMVAELDNLCQTFKGDCSVKLQITDKNGGYLKHH</sequence>
<reference evidence="1" key="1">
    <citation type="submission" date="2021-01" db="EMBL/GenBank/DDBJ databases">
        <title>Marivirga sp. nov., isolated from intertidal surface sediments.</title>
        <authorList>
            <person name="Zhang M."/>
        </authorList>
    </citation>
    <scope>NUCLEOTIDE SEQUENCE</scope>
    <source>
        <strain evidence="1">SM1354</strain>
    </source>
</reference>
<dbReference type="EMBL" id="JAERQG010000002">
    <property type="protein sequence ID" value="MBL0765396.1"/>
    <property type="molecule type" value="Genomic_DNA"/>
</dbReference>